<proteinExistence type="inferred from homology"/>
<dbReference type="CDD" id="cd11726">
    <property type="entry name" value="ADDz_ATRX"/>
    <property type="match status" value="1"/>
</dbReference>
<feature type="domain" description="PHD-type" evidence="14">
    <location>
        <begin position="86"/>
        <end position="220"/>
    </location>
</feature>
<dbReference type="EnsemblMetazoa" id="CPIJ015635-RA">
    <property type="protein sequence ID" value="CPIJ015635-PA"/>
    <property type="gene ID" value="CPIJ015635"/>
</dbReference>
<dbReference type="eggNOG" id="KOG1015">
    <property type="taxonomic scope" value="Eukaryota"/>
</dbReference>
<organism>
    <name type="scientific">Culex quinquefasciatus</name>
    <name type="common">Southern house mosquito</name>
    <name type="synonym">Culex pungens</name>
    <dbReference type="NCBI Taxonomy" id="7176"/>
    <lineage>
        <taxon>Eukaryota</taxon>
        <taxon>Metazoa</taxon>
        <taxon>Ecdysozoa</taxon>
        <taxon>Arthropoda</taxon>
        <taxon>Hexapoda</taxon>
        <taxon>Insecta</taxon>
        <taxon>Pterygota</taxon>
        <taxon>Neoptera</taxon>
        <taxon>Endopterygota</taxon>
        <taxon>Diptera</taxon>
        <taxon>Nematocera</taxon>
        <taxon>Culicoidea</taxon>
        <taxon>Culicidae</taxon>
        <taxon>Culicinae</taxon>
        <taxon>Culicini</taxon>
        <taxon>Culex</taxon>
        <taxon>Culex</taxon>
    </lineage>
</organism>
<dbReference type="PROSITE" id="PS51533">
    <property type="entry name" value="ADD"/>
    <property type="match status" value="1"/>
</dbReference>
<evidence type="ECO:0000256" key="13">
    <source>
        <dbReference type="ARBA" id="ARBA00047995"/>
    </source>
</evidence>
<evidence type="ECO:0000313" key="17">
    <source>
        <dbReference type="Proteomes" id="UP000002320"/>
    </source>
</evidence>
<reference evidence="16" key="2">
    <citation type="submission" date="2020-05" db="UniProtKB">
        <authorList>
            <consortium name="EnsemblMetazoa"/>
        </authorList>
    </citation>
    <scope>IDENTIFICATION</scope>
    <source>
        <strain evidence="16">JHB</strain>
    </source>
</reference>
<keyword evidence="7" id="KW-0378">Hydrolase</keyword>
<dbReference type="GO" id="GO:0006281">
    <property type="term" value="P:DNA repair"/>
    <property type="evidence" value="ECO:0007669"/>
    <property type="project" value="UniProtKB-KW"/>
</dbReference>
<dbReference type="STRING" id="7176.B0X8C4"/>
<dbReference type="SUPFAM" id="SSF57903">
    <property type="entry name" value="FYVE/PHD zinc finger"/>
    <property type="match status" value="1"/>
</dbReference>
<dbReference type="InterPro" id="IPR013083">
    <property type="entry name" value="Znf_RING/FYVE/PHD"/>
</dbReference>
<dbReference type="Proteomes" id="UP000002320">
    <property type="component" value="Unassembled WGS sequence"/>
</dbReference>
<keyword evidence="12" id="KW-0539">Nucleus</keyword>
<comment type="similarity">
    <text evidence="2">Belongs to the SNF2/RAD54 helicase family.</text>
</comment>
<keyword evidence="6" id="KW-0863">Zinc-finger</keyword>
<dbReference type="GO" id="GO:0008270">
    <property type="term" value="F:zinc ion binding"/>
    <property type="evidence" value="ECO:0007669"/>
    <property type="project" value="UniProtKB-KW"/>
</dbReference>
<dbReference type="InterPro" id="IPR025766">
    <property type="entry name" value="ADD"/>
</dbReference>
<protein>
    <recommendedName>
        <fullName evidence="14">PHD-type domain-containing protein</fullName>
    </recommendedName>
</protein>
<dbReference type="GO" id="GO:0016787">
    <property type="term" value="F:hydrolase activity"/>
    <property type="evidence" value="ECO:0007669"/>
    <property type="project" value="UniProtKB-KW"/>
</dbReference>
<dbReference type="KEGG" id="cqu:CpipJ_CPIJ015635"/>
<evidence type="ECO:0000256" key="11">
    <source>
        <dbReference type="ARBA" id="ARBA00023204"/>
    </source>
</evidence>
<evidence type="ECO:0000256" key="7">
    <source>
        <dbReference type="ARBA" id="ARBA00022801"/>
    </source>
</evidence>
<gene>
    <name evidence="16" type="primary">6049080</name>
    <name evidence="15" type="ORF">CpipJ_CPIJ015635</name>
</gene>
<keyword evidence="4" id="KW-0547">Nucleotide-binding</keyword>
<dbReference type="VEuPathDB" id="VectorBase:CPIJ015635"/>
<keyword evidence="9" id="KW-0067">ATP-binding</keyword>
<evidence type="ECO:0000256" key="2">
    <source>
        <dbReference type="ARBA" id="ARBA00007025"/>
    </source>
</evidence>
<reference evidence="15" key="1">
    <citation type="submission" date="2007-03" db="EMBL/GenBank/DDBJ databases">
        <title>Annotation of Culex pipiens quinquefasciatus.</title>
        <authorList>
            <consortium name="The Broad Institute Genome Sequencing Platform"/>
            <person name="Atkinson P.W."/>
            <person name="Hemingway J."/>
            <person name="Christensen B.M."/>
            <person name="Higgs S."/>
            <person name="Kodira C."/>
            <person name="Hannick L."/>
            <person name="Megy K."/>
            <person name="O'Leary S."/>
            <person name="Pearson M."/>
            <person name="Haas B.J."/>
            <person name="Mauceli E."/>
            <person name="Wortman J.R."/>
            <person name="Lee N.H."/>
            <person name="Guigo R."/>
            <person name="Stanke M."/>
            <person name="Alvarado L."/>
            <person name="Amedeo P."/>
            <person name="Antoine C.H."/>
            <person name="Arensburger P."/>
            <person name="Bidwell S.L."/>
            <person name="Crawford M."/>
            <person name="Camaro F."/>
            <person name="Devon K."/>
            <person name="Engels R."/>
            <person name="Hammond M."/>
            <person name="Howarth C."/>
            <person name="Koehrsen M."/>
            <person name="Lawson D."/>
            <person name="Montgomery P."/>
            <person name="Nene V."/>
            <person name="Nusbaum C."/>
            <person name="Puiu D."/>
            <person name="Romero-Severson J."/>
            <person name="Severson D.W."/>
            <person name="Shumway M."/>
            <person name="Sisk P."/>
            <person name="Stolte C."/>
            <person name="Zeng Q."/>
            <person name="Eisenstadt E."/>
            <person name="Fraser-Liggett C."/>
            <person name="Strausberg R."/>
            <person name="Galagan J."/>
            <person name="Birren B."/>
            <person name="Collins F.H."/>
        </authorList>
    </citation>
    <scope>NUCLEOTIDE SEQUENCE [LARGE SCALE GENOMIC DNA]</scope>
    <source>
        <strain evidence="15">JHB</strain>
    </source>
</reference>
<dbReference type="GO" id="GO:0005524">
    <property type="term" value="F:ATP binding"/>
    <property type="evidence" value="ECO:0007669"/>
    <property type="project" value="UniProtKB-KW"/>
</dbReference>
<dbReference type="PANTHER" id="PTHR46357:SF1">
    <property type="entry name" value="TRANSCRIPTIONAL REGULATOR ATRX"/>
    <property type="match status" value="1"/>
</dbReference>
<evidence type="ECO:0000256" key="12">
    <source>
        <dbReference type="ARBA" id="ARBA00023242"/>
    </source>
</evidence>
<dbReference type="GO" id="GO:0006338">
    <property type="term" value="P:chromatin remodeling"/>
    <property type="evidence" value="ECO:0007669"/>
    <property type="project" value="TreeGrafter"/>
</dbReference>
<dbReference type="GO" id="GO:0005721">
    <property type="term" value="C:pericentric heterochromatin"/>
    <property type="evidence" value="ECO:0007669"/>
    <property type="project" value="TreeGrafter"/>
</dbReference>
<dbReference type="InterPro" id="IPR052131">
    <property type="entry name" value="ATRX_domain-containing"/>
</dbReference>
<evidence type="ECO:0000259" key="14">
    <source>
        <dbReference type="PROSITE" id="PS51533"/>
    </source>
</evidence>
<evidence type="ECO:0000256" key="10">
    <source>
        <dbReference type="ARBA" id="ARBA00023125"/>
    </source>
</evidence>
<keyword evidence="11" id="KW-0234">DNA repair</keyword>
<dbReference type="PANTHER" id="PTHR46357">
    <property type="entry name" value="TRANSCRIPTIONAL REGULATOR ATRX"/>
    <property type="match status" value="1"/>
</dbReference>
<comment type="subcellular location">
    <subcellularLocation>
        <location evidence="1">Nucleus</location>
    </subcellularLocation>
</comment>
<dbReference type="OMA" id="CKSCIVE"/>
<dbReference type="VEuPathDB" id="VectorBase:CQUJHB012127"/>
<dbReference type="InterPro" id="IPR011011">
    <property type="entry name" value="Znf_FYVE_PHD"/>
</dbReference>
<dbReference type="Pfam" id="PF17981">
    <property type="entry name" value="ADD_ATRX"/>
    <property type="match status" value="1"/>
</dbReference>
<name>B0X8C4_CULQU</name>
<dbReference type="InParanoid" id="B0X8C4"/>
<keyword evidence="8" id="KW-0862">Zinc</keyword>
<dbReference type="OrthoDB" id="6286493at2759"/>
<evidence type="ECO:0000256" key="1">
    <source>
        <dbReference type="ARBA" id="ARBA00004123"/>
    </source>
</evidence>
<accession>B0X8C4</accession>
<keyword evidence="3" id="KW-0479">Metal-binding</keyword>
<evidence type="ECO:0000256" key="3">
    <source>
        <dbReference type="ARBA" id="ARBA00022723"/>
    </source>
</evidence>
<evidence type="ECO:0000313" key="15">
    <source>
        <dbReference type="EMBL" id="EDS42460.1"/>
    </source>
</evidence>
<evidence type="ECO:0000313" key="16">
    <source>
        <dbReference type="EnsemblMetazoa" id="CPIJ015635-PA"/>
    </source>
</evidence>
<dbReference type="GO" id="GO:0005634">
    <property type="term" value="C:nucleus"/>
    <property type="evidence" value="ECO:0007669"/>
    <property type="project" value="UniProtKB-SubCell"/>
</dbReference>
<dbReference type="GO" id="GO:0003678">
    <property type="term" value="F:DNA helicase activity"/>
    <property type="evidence" value="ECO:0007669"/>
    <property type="project" value="UniProtKB-EC"/>
</dbReference>
<sequence length="220" mass="25322">MAPVRDGSPVASTDKLTNTTVRSVYYTRAHSLALARVARMFHRILAGSDWSSAADAIWASGWVWFRLTFEDETPDQEKQFFMRAFPNVNKIAERKVHCTSCYMHIGTAPISEAVIRMHPVLRVTHCRNCHTFYNSGEFDKGEDGSELYCRWCGQGGEVYCCSKCPYVFCKKCIVQNLSRACVQDISRNDNWQCFSCAPKIMWHLRAQHWALSNYIEKQKK</sequence>
<dbReference type="GO" id="GO:0031490">
    <property type="term" value="F:chromatin DNA binding"/>
    <property type="evidence" value="ECO:0007669"/>
    <property type="project" value="TreeGrafter"/>
</dbReference>
<keyword evidence="17" id="KW-1185">Reference proteome</keyword>
<dbReference type="GO" id="GO:0010468">
    <property type="term" value="P:regulation of gene expression"/>
    <property type="evidence" value="ECO:0007669"/>
    <property type="project" value="UniProtKB-ARBA"/>
</dbReference>
<comment type="catalytic activity">
    <reaction evidence="13">
        <text>ATP + H2O = ADP + phosphate + H(+)</text>
        <dbReference type="Rhea" id="RHEA:13065"/>
        <dbReference type="ChEBI" id="CHEBI:15377"/>
        <dbReference type="ChEBI" id="CHEBI:15378"/>
        <dbReference type="ChEBI" id="CHEBI:30616"/>
        <dbReference type="ChEBI" id="CHEBI:43474"/>
        <dbReference type="ChEBI" id="CHEBI:456216"/>
        <dbReference type="EC" id="3.6.4.12"/>
    </reaction>
</comment>
<dbReference type="Gene3D" id="3.30.40.10">
    <property type="entry name" value="Zinc/RING finger domain, C3HC4 (zinc finger)"/>
    <property type="match status" value="1"/>
</dbReference>
<dbReference type="AlphaFoldDB" id="B0X8C4"/>
<keyword evidence="5" id="KW-0227">DNA damage</keyword>
<dbReference type="EMBL" id="DS232483">
    <property type="protein sequence ID" value="EDS42460.1"/>
    <property type="molecule type" value="Genomic_DNA"/>
</dbReference>
<evidence type="ECO:0000256" key="4">
    <source>
        <dbReference type="ARBA" id="ARBA00022741"/>
    </source>
</evidence>
<dbReference type="HOGENOM" id="CLU_1257173_0_0_1"/>
<evidence type="ECO:0000256" key="6">
    <source>
        <dbReference type="ARBA" id="ARBA00022771"/>
    </source>
</evidence>
<evidence type="ECO:0000256" key="8">
    <source>
        <dbReference type="ARBA" id="ARBA00022833"/>
    </source>
</evidence>
<dbReference type="GO" id="GO:0031297">
    <property type="term" value="P:replication fork processing"/>
    <property type="evidence" value="ECO:0007669"/>
    <property type="project" value="TreeGrafter"/>
</dbReference>
<evidence type="ECO:0000256" key="9">
    <source>
        <dbReference type="ARBA" id="ARBA00022840"/>
    </source>
</evidence>
<dbReference type="InterPro" id="IPR041430">
    <property type="entry name" value="ADD_ATRX"/>
</dbReference>
<evidence type="ECO:0000256" key="5">
    <source>
        <dbReference type="ARBA" id="ARBA00022763"/>
    </source>
</evidence>
<keyword evidence="10" id="KW-0238">DNA-binding</keyword>